<dbReference type="InterPro" id="IPR003591">
    <property type="entry name" value="Leu-rich_rpt_typical-subtyp"/>
</dbReference>
<reference evidence="3 4" key="1">
    <citation type="submission" date="2016-08" db="EMBL/GenBank/DDBJ databases">
        <title>Genomes of anaerobic fungi encode conserved fungal cellulosomes for biomass hydrolysis.</title>
        <authorList>
            <consortium name="DOE Joint Genome Institute"/>
            <person name="Haitjema C.H."/>
            <person name="Gilmore S.P."/>
            <person name="Henske J.K."/>
            <person name="Solomon K.V."/>
            <person name="De Groot R."/>
            <person name="Kuo A."/>
            <person name="Mondo S.J."/>
            <person name="Salamov A.A."/>
            <person name="Labutti K."/>
            <person name="Zhao Z."/>
            <person name="Chiniquy J."/>
            <person name="Barry K."/>
            <person name="Brewer H.M."/>
            <person name="Purvine S.O."/>
            <person name="Wright A.T."/>
            <person name="Boxma B."/>
            <person name="Van Alen T."/>
            <person name="Hackstein J.H."/>
            <person name="Baker S.E."/>
            <person name="Grigoriev I.V."/>
            <person name="O'Malley M.A."/>
        </authorList>
    </citation>
    <scope>NUCLEOTIDE SEQUENCE [LARGE SCALE GENOMIC DNA]</scope>
    <source>
        <strain evidence="4">finn</strain>
    </source>
</reference>
<dbReference type="InterPro" id="IPR001611">
    <property type="entry name" value="Leu-rich_rpt"/>
</dbReference>
<accession>A0A1Y1VCH5</accession>
<dbReference type="Gene3D" id="3.80.10.10">
    <property type="entry name" value="Ribonuclease Inhibitor"/>
    <property type="match status" value="2"/>
</dbReference>
<evidence type="ECO:0000256" key="1">
    <source>
        <dbReference type="ARBA" id="ARBA00022614"/>
    </source>
</evidence>
<dbReference type="STRING" id="1754191.A0A1Y1VCH5"/>
<dbReference type="PANTHER" id="PTHR15454">
    <property type="entry name" value="NISCHARIN RELATED"/>
    <property type="match status" value="1"/>
</dbReference>
<evidence type="ECO:0000313" key="3">
    <source>
        <dbReference type="EMBL" id="ORX52576.1"/>
    </source>
</evidence>
<keyword evidence="4" id="KW-1185">Reference proteome</keyword>
<dbReference type="SMART" id="SM00364">
    <property type="entry name" value="LRR_BAC"/>
    <property type="match status" value="4"/>
</dbReference>
<proteinExistence type="predicted"/>
<organism evidence="3 4">
    <name type="scientific">Piromyces finnis</name>
    <dbReference type="NCBI Taxonomy" id="1754191"/>
    <lineage>
        <taxon>Eukaryota</taxon>
        <taxon>Fungi</taxon>
        <taxon>Fungi incertae sedis</taxon>
        <taxon>Chytridiomycota</taxon>
        <taxon>Chytridiomycota incertae sedis</taxon>
        <taxon>Neocallimastigomycetes</taxon>
        <taxon>Neocallimastigales</taxon>
        <taxon>Neocallimastigaceae</taxon>
        <taxon>Piromyces</taxon>
    </lineage>
</organism>
<dbReference type="EMBL" id="MCFH01000015">
    <property type="protein sequence ID" value="ORX52576.1"/>
    <property type="molecule type" value="Genomic_DNA"/>
</dbReference>
<evidence type="ECO:0000313" key="4">
    <source>
        <dbReference type="Proteomes" id="UP000193719"/>
    </source>
</evidence>
<keyword evidence="1" id="KW-0433">Leucine-rich repeat</keyword>
<protein>
    <submittedName>
        <fullName evidence="3">L domain-like protein</fullName>
    </submittedName>
</protein>
<dbReference type="GO" id="GO:0005737">
    <property type="term" value="C:cytoplasm"/>
    <property type="evidence" value="ECO:0007669"/>
    <property type="project" value="TreeGrafter"/>
</dbReference>
<dbReference type="SMART" id="SM00369">
    <property type="entry name" value="LRR_TYP"/>
    <property type="match status" value="5"/>
</dbReference>
<name>A0A1Y1VCH5_9FUNG</name>
<dbReference type="InterPro" id="IPR032675">
    <property type="entry name" value="LRR_dom_sf"/>
</dbReference>
<gene>
    <name evidence="3" type="ORF">BCR36DRAFT_286541</name>
</gene>
<dbReference type="PANTHER" id="PTHR15454:SF56">
    <property type="entry name" value="PROTEIN PHOSPHATASE 1 REGULATORY SUBUNIT 7-RELATED"/>
    <property type="match status" value="1"/>
</dbReference>
<dbReference type="AlphaFoldDB" id="A0A1Y1VCH5"/>
<comment type="caution">
    <text evidence="3">The sequence shown here is derived from an EMBL/GenBank/DDBJ whole genome shotgun (WGS) entry which is preliminary data.</text>
</comment>
<reference evidence="3 4" key="2">
    <citation type="submission" date="2016-08" db="EMBL/GenBank/DDBJ databases">
        <title>Pervasive Adenine N6-methylation of Active Genes in Fungi.</title>
        <authorList>
            <consortium name="DOE Joint Genome Institute"/>
            <person name="Mondo S.J."/>
            <person name="Dannebaum R.O."/>
            <person name="Kuo R.C."/>
            <person name="Labutti K."/>
            <person name="Haridas S."/>
            <person name="Kuo A."/>
            <person name="Salamov A."/>
            <person name="Ahrendt S.R."/>
            <person name="Lipzen A."/>
            <person name="Sullivan W."/>
            <person name="Andreopoulos W.B."/>
            <person name="Clum A."/>
            <person name="Lindquist E."/>
            <person name="Daum C."/>
            <person name="Ramamoorthy G.K."/>
            <person name="Gryganskyi A."/>
            <person name="Culley D."/>
            <person name="Magnuson J.K."/>
            <person name="James T.Y."/>
            <person name="O'Malley M.A."/>
            <person name="Stajich J.E."/>
            <person name="Spatafora J.W."/>
            <person name="Visel A."/>
            <person name="Grigoriev I.V."/>
        </authorList>
    </citation>
    <scope>NUCLEOTIDE SEQUENCE [LARGE SCALE GENOMIC DNA]</scope>
    <source>
        <strain evidence="4">finn</strain>
    </source>
</reference>
<keyword evidence="2" id="KW-0677">Repeat</keyword>
<dbReference type="PROSITE" id="PS51450">
    <property type="entry name" value="LRR"/>
    <property type="match status" value="4"/>
</dbReference>
<dbReference type="SUPFAM" id="SSF52058">
    <property type="entry name" value="L domain-like"/>
    <property type="match status" value="1"/>
</dbReference>
<sequence length="265" mass="30597">MKLTPAILSSWNPEKPLSELIFAKCNNKQITHVDDISSCVSLHKLDLSNNEIKKTGALSGLRYCSELTWLNLQNNQLDVCPPFDYQDKDGLGKMDKLLVLNLNLNQVERITPYLYKLKELKALILGHNKISKIENLESLINLNTLVLSYNKIEEVSNLTCLKSLTKLSIAHNKIRVFPDLRMNTELKELRLNNNRLLGVPEYVKFLPKLEILDLGNNFLKEFSDIENLKSLFHLNNLNLKGNPVTKLENYKEKVFFGFYFKIIYI</sequence>
<evidence type="ECO:0000256" key="2">
    <source>
        <dbReference type="ARBA" id="ARBA00022737"/>
    </source>
</evidence>
<dbReference type="OrthoDB" id="2136939at2759"/>
<dbReference type="Pfam" id="PF14580">
    <property type="entry name" value="LRR_9"/>
    <property type="match status" value="1"/>
</dbReference>
<dbReference type="Proteomes" id="UP000193719">
    <property type="component" value="Unassembled WGS sequence"/>
</dbReference>
<dbReference type="SMART" id="SM00365">
    <property type="entry name" value="LRR_SD22"/>
    <property type="match status" value="5"/>
</dbReference>